<protein>
    <recommendedName>
        <fullName evidence="3">IrrE N-terminal-like domain-containing protein</fullName>
    </recommendedName>
</protein>
<sequence length="165" mass="19069">MEWGRTYDPYQHAEALGAEVIVSPAVSGWGDYRGGLIRLNPLLNQAEARCTVAHEIVHHERRDDVLGYCGVRWLDTRLERRVHATAARRLIVVAELADAVRWSDDPDEIAEGLVVDVRTLYLRVLDLPRREFDELHKRVGARERRALDDVRRYAARRLRQPRRAG</sequence>
<reference evidence="1 2" key="1">
    <citation type="submission" date="2024-09" db="EMBL/GenBank/DDBJ databases">
        <authorList>
            <person name="Sun Q."/>
            <person name="Mori K."/>
        </authorList>
    </citation>
    <scope>NUCLEOTIDE SEQUENCE [LARGE SCALE GENOMIC DNA]</scope>
    <source>
        <strain evidence="1 2">JCM 13852</strain>
    </source>
</reference>
<comment type="caution">
    <text evidence="1">The sequence shown here is derived from an EMBL/GenBank/DDBJ whole genome shotgun (WGS) entry which is preliminary data.</text>
</comment>
<accession>A0ABV5UA23</accession>
<dbReference type="Proteomes" id="UP001589535">
    <property type="component" value="Unassembled WGS sequence"/>
</dbReference>
<gene>
    <name evidence="1" type="ORF">ACFFTO_23900</name>
</gene>
<keyword evidence="2" id="KW-1185">Reference proteome</keyword>
<dbReference type="EMBL" id="JBHMBK010000018">
    <property type="protein sequence ID" value="MFB9687235.1"/>
    <property type="molecule type" value="Genomic_DNA"/>
</dbReference>
<organism evidence="1 2">
    <name type="scientific">Amycolatopsis plumensis</name>
    <dbReference type="NCBI Taxonomy" id="236508"/>
    <lineage>
        <taxon>Bacteria</taxon>
        <taxon>Bacillati</taxon>
        <taxon>Actinomycetota</taxon>
        <taxon>Actinomycetes</taxon>
        <taxon>Pseudonocardiales</taxon>
        <taxon>Pseudonocardiaceae</taxon>
        <taxon>Amycolatopsis</taxon>
    </lineage>
</organism>
<evidence type="ECO:0008006" key="3">
    <source>
        <dbReference type="Google" id="ProtNLM"/>
    </source>
</evidence>
<proteinExistence type="predicted"/>
<evidence type="ECO:0000313" key="2">
    <source>
        <dbReference type="Proteomes" id="UP001589535"/>
    </source>
</evidence>
<name>A0ABV5UA23_9PSEU</name>
<dbReference type="RefSeq" id="WP_378197651.1">
    <property type="nucleotide sequence ID" value="NZ_JBHMBK010000018.1"/>
</dbReference>
<evidence type="ECO:0000313" key="1">
    <source>
        <dbReference type="EMBL" id="MFB9687235.1"/>
    </source>
</evidence>